<evidence type="ECO:0000256" key="5">
    <source>
        <dbReference type="ARBA" id="ARBA00023136"/>
    </source>
</evidence>
<dbReference type="InterPro" id="IPR011701">
    <property type="entry name" value="MFS"/>
</dbReference>
<evidence type="ECO:0000256" key="3">
    <source>
        <dbReference type="ARBA" id="ARBA00022692"/>
    </source>
</evidence>
<accession>A0A1L7CJB5</accession>
<feature type="transmembrane region" description="Helical" evidence="6">
    <location>
        <begin position="310"/>
        <end position="329"/>
    </location>
</feature>
<keyword evidence="9" id="KW-1185">Reference proteome</keyword>
<feature type="transmembrane region" description="Helical" evidence="6">
    <location>
        <begin position="370"/>
        <end position="389"/>
    </location>
</feature>
<keyword evidence="2" id="KW-0813">Transport</keyword>
<dbReference type="FunFam" id="1.20.1250.20:FF:000018">
    <property type="entry name" value="MFS transporter permease"/>
    <property type="match status" value="1"/>
</dbReference>
<dbReference type="SUPFAM" id="SSF103473">
    <property type="entry name" value="MFS general substrate transporter"/>
    <property type="match status" value="1"/>
</dbReference>
<dbReference type="PANTHER" id="PTHR43791:SF100">
    <property type="entry name" value="SUGAR TRANSPORTER"/>
    <property type="match status" value="1"/>
</dbReference>
<dbReference type="GO" id="GO:0022857">
    <property type="term" value="F:transmembrane transporter activity"/>
    <property type="evidence" value="ECO:0007669"/>
    <property type="project" value="InterPro"/>
</dbReference>
<keyword evidence="5 6" id="KW-0472">Membrane</keyword>
<dbReference type="Gene3D" id="1.20.1250.20">
    <property type="entry name" value="MFS general substrate transporter like domains"/>
    <property type="match status" value="2"/>
</dbReference>
<feature type="transmembrane region" description="Helical" evidence="6">
    <location>
        <begin position="54"/>
        <end position="74"/>
    </location>
</feature>
<feature type="transmembrane region" description="Helical" evidence="6">
    <location>
        <begin position="278"/>
        <end position="298"/>
    </location>
</feature>
<evidence type="ECO:0000259" key="7">
    <source>
        <dbReference type="PROSITE" id="PS50850"/>
    </source>
</evidence>
<dbReference type="InterPro" id="IPR036259">
    <property type="entry name" value="MFS_trans_sf"/>
</dbReference>
<feature type="transmembrane region" description="Helical" evidence="6">
    <location>
        <begin position="181"/>
        <end position="201"/>
    </location>
</feature>
<feature type="transmembrane region" description="Helical" evidence="6">
    <location>
        <begin position="401"/>
        <end position="420"/>
    </location>
</feature>
<feature type="transmembrane region" description="Helical" evidence="6">
    <location>
        <begin position="335"/>
        <end position="358"/>
    </location>
</feature>
<keyword evidence="4 6" id="KW-1133">Transmembrane helix</keyword>
<reference evidence="8 9" key="1">
    <citation type="submission" date="2014-08" db="EMBL/GenBank/DDBJ databases">
        <title>Complete genome sequence of Corynebacterium flavescens OJ8(T)(=DSM 20296(T)), isolated from cheese.</title>
        <authorList>
            <person name="Ruckert C."/>
            <person name="Albersmeier A."/>
            <person name="Winkler A."/>
            <person name="Kalinowski J."/>
        </authorList>
    </citation>
    <scope>NUCLEOTIDE SEQUENCE [LARGE SCALE GENOMIC DNA]</scope>
    <source>
        <strain evidence="8 9">OJ8</strain>
    </source>
</reference>
<evidence type="ECO:0000256" key="1">
    <source>
        <dbReference type="ARBA" id="ARBA00004651"/>
    </source>
</evidence>
<dbReference type="CDD" id="cd17319">
    <property type="entry name" value="MFS_ExuT_GudP_like"/>
    <property type="match status" value="1"/>
</dbReference>
<feature type="transmembrane region" description="Helical" evidence="6">
    <location>
        <begin position="147"/>
        <end position="169"/>
    </location>
</feature>
<dbReference type="EMBL" id="CP009246">
    <property type="protein sequence ID" value="APT85954.1"/>
    <property type="molecule type" value="Genomic_DNA"/>
</dbReference>
<evidence type="ECO:0000313" key="9">
    <source>
        <dbReference type="Proteomes" id="UP000185479"/>
    </source>
</evidence>
<dbReference type="InterPro" id="IPR020846">
    <property type="entry name" value="MFS_dom"/>
</dbReference>
<protein>
    <submittedName>
        <fullName evidence="8">Major facilitator transporter</fullName>
    </submittedName>
</protein>
<evidence type="ECO:0000256" key="6">
    <source>
        <dbReference type="SAM" id="Phobius"/>
    </source>
</evidence>
<dbReference type="PROSITE" id="PS50850">
    <property type="entry name" value="MFS"/>
    <property type="match status" value="1"/>
</dbReference>
<dbReference type="Pfam" id="PF07690">
    <property type="entry name" value="MFS_1"/>
    <property type="match status" value="1"/>
</dbReference>
<keyword evidence="3 6" id="KW-0812">Transmembrane</keyword>
<feature type="transmembrane region" description="Helical" evidence="6">
    <location>
        <begin position="111"/>
        <end position="135"/>
    </location>
</feature>
<dbReference type="KEGG" id="cfc:CFLV_01220"/>
<sequence length="436" mass="47479">MVEARVTAKDVYRKVNRRILPMLLICYTFAYLDRVNIGFAKLHMQEDMPMLTDAVFGVASGIFFLAYATLEIPSNLLMNKIGARRTITRIMVLWGLASSLTMFVTEPWQLYTLRIILGIFEAGFAPGIILYLTYWYPAKRMAAVMGVYMLAGPIGSILGSGGSALVIAGLDGVGGLSGWQWMFPIQGLPAVALGIIFWKLMSDTPDEAKWLNKEELAVIHRDRAETESNHTASRFVDALKNVQVHVMALAYFGIMCGIYATTFWMPTILKENGIENNTANGLLTALPYFVTIPVMVLLTRSSDRSQDRFWHALVPTLLAAVALVAAAVLSANFWISYLALCVAVFSVWGAYTVFWAVPSKAFGGTAAAGGIAYINTMGILGGFVAPMIIGFVKTATGSTEGGLLTMVGLLILSAGALVVLKKVLFDKEKEEAPIEL</sequence>
<dbReference type="PANTHER" id="PTHR43791">
    <property type="entry name" value="PERMEASE-RELATED"/>
    <property type="match status" value="1"/>
</dbReference>
<evidence type="ECO:0000256" key="2">
    <source>
        <dbReference type="ARBA" id="ARBA00022448"/>
    </source>
</evidence>
<feature type="domain" description="Major facilitator superfamily (MFS) profile" evidence="7">
    <location>
        <begin position="19"/>
        <end position="431"/>
    </location>
</feature>
<dbReference type="STRING" id="28028.CFLV_01220"/>
<dbReference type="AlphaFoldDB" id="A0A1L7CJB5"/>
<evidence type="ECO:0000256" key="4">
    <source>
        <dbReference type="ARBA" id="ARBA00022989"/>
    </source>
</evidence>
<gene>
    <name evidence="8" type="ORF">CFLV_01220</name>
</gene>
<dbReference type="Proteomes" id="UP000185479">
    <property type="component" value="Chromosome"/>
</dbReference>
<feature type="transmembrane region" description="Helical" evidence="6">
    <location>
        <begin position="86"/>
        <end position="105"/>
    </location>
</feature>
<feature type="transmembrane region" description="Helical" evidence="6">
    <location>
        <begin position="20"/>
        <end position="42"/>
    </location>
</feature>
<name>A0A1L7CJB5_CORFL</name>
<organism evidence="8 9">
    <name type="scientific">Corynebacterium flavescens</name>
    <dbReference type="NCBI Taxonomy" id="28028"/>
    <lineage>
        <taxon>Bacteria</taxon>
        <taxon>Bacillati</taxon>
        <taxon>Actinomycetota</taxon>
        <taxon>Actinomycetes</taxon>
        <taxon>Mycobacteriales</taxon>
        <taxon>Corynebacteriaceae</taxon>
        <taxon>Corynebacterium</taxon>
    </lineage>
</organism>
<evidence type="ECO:0000313" key="8">
    <source>
        <dbReference type="EMBL" id="APT85954.1"/>
    </source>
</evidence>
<comment type="subcellular location">
    <subcellularLocation>
        <location evidence="1">Cell membrane</location>
        <topology evidence="1">Multi-pass membrane protein</topology>
    </subcellularLocation>
</comment>
<dbReference type="GO" id="GO:0005886">
    <property type="term" value="C:plasma membrane"/>
    <property type="evidence" value="ECO:0007669"/>
    <property type="project" value="UniProtKB-SubCell"/>
</dbReference>
<feature type="transmembrane region" description="Helical" evidence="6">
    <location>
        <begin position="244"/>
        <end position="266"/>
    </location>
</feature>
<proteinExistence type="predicted"/>